<evidence type="ECO:0000256" key="2">
    <source>
        <dbReference type="ARBA" id="ARBA00001997"/>
    </source>
</evidence>
<dbReference type="Gene3D" id="2.60.120.10">
    <property type="entry name" value="Jelly Rolls"/>
    <property type="match status" value="1"/>
</dbReference>
<dbReference type="InterPro" id="IPR011051">
    <property type="entry name" value="RmlC_Cupin_sf"/>
</dbReference>
<evidence type="ECO:0000313" key="6">
    <source>
        <dbReference type="EMBL" id="QRR01944.1"/>
    </source>
</evidence>
<evidence type="ECO:0000256" key="4">
    <source>
        <dbReference type="ARBA" id="ARBA00019595"/>
    </source>
</evidence>
<proteinExistence type="inferred from homology"/>
<reference evidence="6 7" key="1">
    <citation type="submission" date="2020-06" db="EMBL/GenBank/DDBJ databases">
        <title>Dyadobacter sandarakinus sp. nov., isolated from the soil of the Arctic Yellow River Station.</title>
        <authorList>
            <person name="Zhang Y."/>
            <person name="Peng F."/>
        </authorList>
    </citation>
    <scope>NUCLEOTIDE SEQUENCE [LARGE SCALE GENOMIC DNA]</scope>
    <source>
        <strain evidence="6 7">Q3-56</strain>
    </source>
</reference>
<comment type="similarity">
    <text evidence="5">Belongs to the dTDP-4-dehydrorhamnose 3,5-epimerase family.</text>
</comment>
<dbReference type="RefSeq" id="WP_204656138.1">
    <property type="nucleotide sequence ID" value="NZ_CP056775.1"/>
</dbReference>
<gene>
    <name evidence="6" type="primary">rfbC</name>
    <name evidence="6" type="ORF">HWI92_14015</name>
</gene>
<dbReference type="NCBIfam" id="TIGR01221">
    <property type="entry name" value="rmlC"/>
    <property type="match status" value="1"/>
</dbReference>
<sequence length="181" mass="20495">MQIRETSIAGLIEIFPRIFEDERGLFFESYNEQAFQKHGLPTGFVQDNQSFSKKGVVRGLHFQKAPFAQGKLVRVISGRVLDVAVDIRPDSPTFGKYEIFELRSDTHNIAYIPEGFAHGFAALEDTVFSYKCTNVYNKEAESGILWNDPDLGINWGVVDPIVSEKDIILPTFRSLFEDSRA</sequence>
<keyword evidence="7" id="KW-1185">Reference proteome</keyword>
<dbReference type="EMBL" id="CP056775">
    <property type="protein sequence ID" value="QRR01944.1"/>
    <property type="molecule type" value="Genomic_DNA"/>
</dbReference>
<organism evidence="6 7">
    <name type="scientific">Dyadobacter sandarakinus</name>
    <dbReference type="NCBI Taxonomy" id="2747268"/>
    <lineage>
        <taxon>Bacteria</taxon>
        <taxon>Pseudomonadati</taxon>
        <taxon>Bacteroidota</taxon>
        <taxon>Cytophagia</taxon>
        <taxon>Cytophagales</taxon>
        <taxon>Spirosomataceae</taxon>
        <taxon>Dyadobacter</taxon>
    </lineage>
</organism>
<dbReference type="Pfam" id="PF00908">
    <property type="entry name" value="dTDP_sugar_isom"/>
    <property type="match status" value="1"/>
</dbReference>
<dbReference type="GO" id="GO:0008830">
    <property type="term" value="F:dTDP-4-dehydrorhamnose 3,5-epimerase activity"/>
    <property type="evidence" value="ECO:0007669"/>
    <property type="project" value="UniProtKB-EC"/>
</dbReference>
<evidence type="ECO:0000256" key="3">
    <source>
        <dbReference type="ARBA" id="ARBA00012098"/>
    </source>
</evidence>
<dbReference type="InterPro" id="IPR000888">
    <property type="entry name" value="RmlC-like"/>
</dbReference>
<dbReference type="PANTHER" id="PTHR21047:SF2">
    <property type="entry name" value="THYMIDINE DIPHOSPHO-4-KETO-RHAMNOSE 3,5-EPIMERASE"/>
    <property type="match status" value="1"/>
</dbReference>
<name>A0ABX7I765_9BACT</name>
<dbReference type="InterPro" id="IPR014710">
    <property type="entry name" value="RmlC-like_jellyroll"/>
</dbReference>
<evidence type="ECO:0000313" key="7">
    <source>
        <dbReference type="Proteomes" id="UP000612680"/>
    </source>
</evidence>
<dbReference type="PANTHER" id="PTHR21047">
    <property type="entry name" value="DTDP-6-DEOXY-D-GLUCOSE-3,5 EPIMERASE"/>
    <property type="match status" value="1"/>
</dbReference>
<dbReference type="SUPFAM" id="SSF51182">
    <property type="entry name" value="RmlC-like cupins"/>
    <property type="match status" value="1"/>
</dbReference>
<comment type="catalytic activity">
    <reaction evidence="1 5">
        <text>dTDP-4-dehydro-6-deoxy-alpha-D-glucose = dTDP-4-dehydro-beta-L-rhamnose</text>
        <dbReference type="Rhea" id="RHEA:16969"/>
        <dbReference type="ChEBI" id="CHEBI:57649"/>
        <dbReference type="ChEBI" id="CHEBI:62830"/>
        <dbReference type="EC" id="5.1.3.13"/>
    </reaction>
</comment>
<evidence type="ECO:0000256" key="5">
    <source>
        <dbReference type="RuleBase" id="RU364069"/>
    </source>
</evidence>
<protein>
    <recommendedName>
        <fullName evidence="4 5">dTDP-4-dehydrorhamnose 3,5-epimerase</fullName>
        <ecNumber evidence="3 5">5.1.3.13</ecNumber>
    </recommendedName>
    <alternativeName>
        <fullName evidence="5">Thymidine diphospho-4-keto-rhamnose 3,5-epimerase</fullName>
    </alternativeName>
</protein>
<evidence type="ECO:0000256" key="1">
    <source>
        <dbReference type="ARBA" id="ARBA00001298"/>
    </source>
</evidence>
<accession>A0ABX7I765</accession>
<comment type="subunit">
    <text evidence="5">Homodimer.</text>
</comment>
<keyword evidence="5 6" id="KW-0413">Isomerase</keyword>
<dbReference type="EC" id="5.1.3.13" evidence="3 5"/>
<comment type="pathway">
    <text evidence="5">Carbohydrate biosynthesis; dTDP-L-rhamnose biosynthesis.</text>
</comment>
<dbReference type="CDD" id="cd00438">
    <property type="entry name" value="cupin_RmlC"/>
    <property type="match status" value="1"/>
</dbReference>
<comment type="function">
    <text evidence="2 5">Catalyzes the epimerization of the C3' and C5'positions of dTDP-6-deoxy-D-xylo-4-hexulose, forming dTDP-6-deoxy-L-lyxo-4-hexulose.</text>
</comment>
<dbReference type="Proteomes" id="UP000612680">
    <property type="component" value="Chromosome"/>
</dbReference>